<name>A0A9J5W721_SOLCO</name>
<sequence length="100" mass="11240">ATYPVSNAFLSDTHLSYEDQPTNYPTHSLELSAISLVVLVSRPPSQASRKHMGGFKSTGYKKLNLELSYGRIKKTHFQFREDELLSSSVHKTLSKLEGKI</sequence>
<reference evidence="1 2" key="1">
    <citation type="submission" date="2020-09" db="EMBL/GenBank/DDBJ databases">
        <title>De no assembly of potato wild relative species, Solanum commersonii.</title>
        <authorList>
            <person name="Cho K."/>
        </authorList>
    </citation>
    <scope>NUCLEOTIDE SEQUENCE [LARGE SCALE GENOMIC DNA]</scope>
    <source>
        <strain evidence="1">LZ3.2</strain>
        <tissue evidence="1">Leaf</tissue>
    </source>
</reference>
<proteinExistence type="predicted"/>
<protein>
    <submittedName>
        <fullName evidence="1">Uncharacterized protein</fullName>
    </submittedName>
</protein>
<dbReference type="Proteomes" id="UP000824120">
    <property type="component" value="Chromosome 12"/>
</dbReference>
<dbReference type="AlphaFoldDB" id="A0A9J5W721"/>
<gene>
    <name evidence="1" type="ORF">H5410_060778</name>
</gene>
<accession>A0A9J5W721</accession>
<keyword evidence="2" id="KW-1185">Reference proteome</keyword>
<evidence type="ECO:0000313" key="1">
    <source>
        <dbReference type="EMBL" id="KAG5571012.1"/>
    </source>
</evidence>
<comment type="caution">
    <text evidence="1">The sequence shown here is derived from an EMBL/GenBank/DDBJ whole genome shotgun (WGS) entry which is preliminary data.</text>
</comment>
<dbReference type="EMBL" id="JACXVP010000012">
    <property type="protein sequence ID" value="KAG5571012.1"/>
    <property type="molecule type" value="Genomic_DNA"/>
</dbReference>
<feature type="non-terminal residue" evidence="1">
    <location>
        <position position="100"/>
    </location>
</feature>
<evidence type="ECO:0000313" key="2">
    <source>
        <dbReference type="Proteomes" id="UP000824120"/>
    </source>
</evidence>
<organism evidence="1 2">
    <name type="scientific">Solanum commersonii</name>
    <name type="common">Commerson's wild potato</name>
    <name type="synonym">Commerson's nightshade</name>
    <dbReference type="NCBI Taxonomy" id="4109"/>
    <lineage>
        <taxon>Eukaryota</taxon>
        <taxon>Viridiplantae</taxon>
        <taxon>Streptophyta</taxon>
        <taxon>Embryophyta</taxon>
        <taxon>Tracheophyta</taxon>
        <taxon>Spermatophyta</taxon>
        <taxon>Magnoliopsida</taxon>
        <taxon>eudicotyledons</taxon>
        <taxon>Gunneridae</taxon>
        <taxon>Pentapetalae</taxon>
        <taxon>asterids</taxon>
        <taxon>lamiids</taxon>
        <taxon>Solanales</taxon>
        <taxon>Solanaceae</taxon>
        <taxon>Solanoideae</taxon>
        <taxon>Solaneae</taxon>
        <taxon>Solanum</taxon>
    </lineage>
</organism>